<evidence type="ECO:0000256" key="7">
    <source>
        <dbReference type="SAM" id="SignalP"/>
    </source>
</evidence>
<keyword evidence="5 6" id="KW-0472">Membrane</keyword>
<keyword evidence="6" id="KW-0406">Ion transport</keyword>
<accession>A0AA41V4V0</accession>
<keyword evidence="3 6" id="KW-0812">Transmembrane</keyword>
<protein>
    <recommendedName>
        <fullName evidence="6">Solute carrier family 40 member</fullName>
    </recommendedName>
</protein>
<comment type="caution">
    <text evidence="6">Lacks conserved residue(s) required for the propagation of feature annotation.</text>
</comment>
<dbReference type="PANTHER" id="PTHR11660">
    <property type="entry name" value="SOLUTE CARRIER FAMILY 40 MEMBER"/>
    <property type="match status" value="1"/>
</dbReference>
<keyword evidence="4 6" id="KW-1133">Transmembrane helix</keyword>
<organism evidence="8 9">
    <name type="scientific">Papaver nudicaule</name>
    <name type="common">Iceland poppy</name>
    <dbReference type="NCBI Taxonomy" id="74823"/>
    <lineage>
        <taxon>Eukaryota</taxon>
        <taxon>Viridiplantae</taxon>
        <taxon>Streptophyta</taxon>
        <taxon>Embryophyta</taxon>
        <taxon>Tracheophyta</taxon>
        <taxon>Spermatophyta</taxon>
        <taxon>Magnoliopsida</taxon>
        <taxon>Ranunculales</taxon>
        <taxon>Papaveraceae</taxon>
        <taxon>Papaveroideae</taxon>
        <taxon>Papaver</taxon>
    </lineage>
</organism>
<reference evidence="8" key="1">
    <citation type="submission" date="2022-03" db="EMBL/GenBank/DDBJ databases">
        <title>A functionally conserved STORR gene fusion in Papaver species that diverged 16.8 million years ago.</title>
        <authorList>
            <person name="Catania T."/>
        </authorList>
    </citation>
    <scope>NUCLEOTIDE SEQUENCE</scope>
    <source>
        <strain evidence="8">S-191538</strain>
    </source>
</reference>
<name>A0AA41V4V0_PAPNU</name>
<feature type="chain" id="PRO_5041210014" description="Solute carrier family 40 member" evidence="7">
    <location>
        <begin position="21"/>
        <end position="178"/>
    </location>
</feature>
<evidence type="ECO:0000256" key="1">
    <source>
        <dbReference type="ARBA" id="ARBA00004141"/>
    </source>
</evidence>
<dbReference type="GO" id="GO:0005381">
    <property type="term" value="F:iron ion transmembrane transporter activity"/>
    <property type="evidence" value="ECO:0007669"/>
    <property type="project" value="UniProtKB-UniRule"/>
</dbReference>
<comment type="caution">
    <text evidence="8">The sequence shown here is derived from an EMBL/GenBank/DDBJ whole genome shotgun (WGS) entry which is preliminary data.</text>
</comment>
<sequence length="178" mass="19309">MINVWSDALLLAAVYGVVEAASTTIFGPINGKLMDRLTYVKVQFRSLFVSLVVLTDVSAAIGVLSTLVVAGTILVEREWVIVISNGEPPEVLTNMNSVIRRIDLSCKFFAPFASGFIISFESPEASAVALALWNVIYVWLQCWLLKSVYDKDCLIGSGAIGAICLQSAEIDLIEFSIA</sequence>
<evidence type="ECO:0000313" key="9">
    <source>
        <dbReference type="Proteomes" id="UP001177140"/>
    </source>
</evidence>
<evidence type="ECO:0000256" key="6">
    <source>
        <dbReference type="RuleBase" id="RU365065"/>
    </source>
</evidence>
<dbReference type="InterPro" id="IPR009716">
    <property type="entry name" value="Ferroportin-1"/>
</dbReference>
<dbReference type="Pfam" id="PF06963">
    <property type="entry name" value="FPN1"/>
    <property type="match status" value="1"/>
</dbReference>
<proteinExistence type="inferred from homology"/>
<dbReference type="EMBL" id="JAJJMA010106077">
    <property type="protein sequence ID" value="MCL7030861.1"/>
    <property type="molecule type" value="Genomic_DNA"/>
</dbReference>
<gene>
    <name evidence="8" type="ORF">MKW94_018396</name>
</gene>
<keyword evidence="7" id="KW-0732">Signal</keyword>
<keyword evidence="9" id="KW-1185">Reference proteome</keyword>
<comment type="similarity">
    <text evidence="6">Belongs to the ferroportin (FP) (TC 2.A.100) family. SLC40A subfamily.</text>
</comment>
<dbReference type="Proteomes" id="UP001177140">
    <property type="component" value="Unassembled WGS sequence"/>
</dbReference>
<feature type="signal peptide" evidence="7">
    <location>
        <begin position="1"/>
        <end position="20"/>
    </location>
</feature>
<comment type="subcellular location">
    <subcellularLocation>
        <location evidence="1 6">Membrane</location>
        <topology evidence="1 6">Multi-pass membrane protein</topology>
    </subcellularLocation>
</comment>
<feature type="transmembrane region" description="Helical" evidence="6">
    <location>
        <begin position="44"/>
        <end position="75"/>
    </location>
</feature>
<keyword evidence="2 6" id="KW-0813">Transport</keyword>
<evidence type="ECO:0000256" key="3">
    <source>
        <dbReference type="ARBA" id="ARBA00022692"/>
    </source>
</evidence>
<dbReference type="AlphaFoldDB" id="A0AA41V4V0"/>
<dbReference type="PANTHER" id="PTHR11660:SF57">
    <property type="entry name" value="SOLUTE CARRIER FAMILY 40 MEMBER"/>
    <property type="match status" value="1"/>
</dbReference>
<evidence type="ECO:0000313" key="8">
    <source>
        <dbReference type="EMBL" id="MCL7030861.1"/>
    </source>
</evidence>
<comment type="function">
    <text evidence="6">May be involved in iron transport and iron homeostasis.</text>
</comment>
<evidence type="ECO:0000256" key="2">
    <source>
        <dbReference type="ARBA" id="ARBA00022448"/>
    </source>
</evidence>
<evidence type="ECO:0000256" key="5">
    <source>
        <dbReference type="ARBA" id="ARBA00023136"/>
    </source>
</evidence>
<dbReference type="GO" id="GO:0016020">
    <property type="term" value="C:membrane"/>
    <property type="evidence" value="ECO:0007669"/>
    <property type="project" value="UniProtKB-SubCell"/>
</dbReference>
<evidence type="ECO:0000256" key="4">
    <source>
        <dbReference type="ARBA" id="ARBA00022989"/>
    </source>
</evidence>